<gene>
    <name evidence="2" type="ORF">PS854_04109</name>
</gene>
<evidence type="ECO:0000256" key="1">
    <source>
        <dbReference type="SAM" id="MobiDB-lite"/>
    </source>
</evidence>
<evidence type="ECO:0000313" key="2">
    <source>
        <dbReference type="EMBL" id="VVP27144.1"/>
    </source>
</evidence>
<proteinExistence type="predicted"/>
<feature type="compositionally biased region" description="Basic and acidic residues" evidence="1">
    <location>
        <begin position="19"/>
        <end position="29"/>
    </location>
</feature>
<dbReference type="EMBL" id="CABVIF010000009">
    <property type="protein sequence ID" value="VVP27144.1"/>
    <property type="molecule type" value="Genomic_DNA"/>
</dbReference>
<protein>
    <submittedName>
        <fullName evidence="2">Uncharacterized protein</fullName>
    </submittedName>
</protein>
<sequence>MCSQRCVTSIPPHLLGSGDGKRDDHGERLPAFETLPPLLPDLFSFALDTPKTRFHSGGISTRQATGEPPKQRCDTGAISPLAVPFSSSKTPSAPLNSACPATTSGAEAGERPQIASQAIGNRGHGIKTRWRKQLTNESGFNVSTLLVWISIKTSWAPTGGRVIRRGVRGACHATISAWC</sequence>
<feature type="compositionally biased region" description="Polar residues" evidence="1">
    <location>
        <begin position="87"/>
        <end position="105"/>
    </location>
</feature>
<dbReference type="Proteomes" id="UP000327111">
    <property type="component" value="Unassembled WGS sequence"/>
</dbReference>
<accession>A0A5E7MQU7</accession>
<feature type="region of interest" description="Disordered" evidence="1">
    <location>
        <begin position="87"/>
        <end position="111"/>
    </location>
</feature>
<name>A0A5E7MQU7_PSEFL</name>
<dbReference type="AlphaFoldDB" id="A0A5E7MQU7"/>
<organism evidence="2 3">
    <name type="scientific">Pseudomonas fluorescens</name>
    <dbReference type="NCBI Taxonomy" id="294"/>
    <lineage>
        <taxon>Bacteria</taxon>
        <taxon>Pseudomonadati</taxon>
        <taxon>Pseudomonadota</taxon>
        <taxon>Gammaproteobacteria</taxon>
        <taxon>Pseudomonadales</taxon>
        <taxon>Pseudomonadaceae</taxon>
        <taxon>Pseudomonas</taxon>
    </lineage>
</organism>
<feature type="region of interest" description="Disordered" evidence="1">
    <location>
        <begin position="1"/>
        <end position="29"/>
    </location>
</feature>
<reference evidence="2 3" key="1">
    <citation type="submission" date="2019-09" db="EMBL/GenBank/DDBJ databases">
        <authorList>
            <person name="Chandra G."/>
            <person name="Truman W A."/>
        </authorList>
    </citation>
    <scope>NUCLEOTIDE SEQUENCE [LARGE SCALE GENOMIC DNA]</scope>
    <source>
        <strain evidence="2">PS854</strain>
    </source>
</reference>
<evidence type="ECO:0000313" key="3">
    <source>
        <dbReference type="Proteomes" id="UP000327111"/>
    </source>
</evidence>